<dbReference type="GO" id="GO:0006974">
    <property type="term" value="P:DNA damage response"/>
    <property type="evidence" value="ECO:0007669"/>
    <property type="project" value="TreeGrafter"/>
</dbReference>
<dbReference type="AlphaFoldDB" id="G2KQR3"/>
<dbReference type="Gene3D" id="3.30.110.170">
    <property type="entry name" value="Protein of unknown function (DUF541), domain 1"/>
    <property type="match status" value="1"/>
</dbReference>
<dbReference type="PANTHER" id="PTHR34387:SF2">
    <property type="entry name" value="SLR1258 PROTEIN"/>
    <property type="match status" value="1"/>
</dbReference>
<feature type="signal peptide" evidence="1">
    <location>
        <begin position="1"/>
        <end position="21"/>
    </location>
</feature>
<evidence type="ECO:0008006" key="4">
    <source>
        <dbReference type="Google" id="ProtNLM"/>
    </source>
</evidence>
<organism evidence="2 3">
    <name type="scientific">Micavibrio aeruginosavorus (strain ARL-13)</name>
    <dbReference type="NCBI Taxonomy" id="856793"/>
    <lineage>
        <taxon>Bacteria</taxon>
        <taxon>Pseudomonadati</taxon>
        <taxon>Bdellovibrionota</taxon>
        <taxon>Bdellovibrionia</taxon>
        <taxon>Bdellovibrionales</taxon>
        <taxon>Pseudobdellovibrionaceae</taxon>
        <taxon>Micavibrio</taxon>
    </lineage>
</organism>
<accession>G2KQR3</accession>
<dbReference type="Gene3D" id="3.30.70.2970">
    <property type="entry name" value="Protein of unknown function (DUF541), domain 2"/>
    <property type="match status" value="1"/>
</dbReference>
<sequence length="240" mass="26082">MRTAIMTLLSASVFAVSVGFAGHAVQQGLKQFRQADRYVTVKGLSERNVVADVAVWPLPILATGDDLAAVQANIDDATTKARTFLITQGFDESEIKIQKTEVTDLLAQAYRSGDTGQARYIIRQSLAVETPKIAAVLAAQGKIGELFKQGVVVESSQAKYVYKGLNSIKPEMIAEATQNARQGAEQFAKDSQATLGGIKTASQGQFQIMPADSEFQYEEGQSPNKKIRVVTTVQYDLFQK</sequence>
<dbReference type="PIRSF" id="PIRSF029033">
    <property type="entry name" value="UCP029033"/>
    <property type="match status" value="1"/>
</dbReference>
<dbReference type="OrthoDB" id="9806540at2"/>
<dbReference type="STRING" id="856793.MICA_1678"/>
<dbReference type="RefSeq" id="WP_014103214.1">
    <property type="nucleotide sequence ID" value="NC_016026.1"/>
</dbReference>
<protein>
    <recommendedName>
        <fullName evidence="4">SIMPL domain-containing protein</fullName>
    </recommendedName>
</protein>
<evidence type="ECO:0000256" key="1">
    <source>
        <dbReference type="SAM" id="SignalP"/>
    </source>
</evidence>
<dbReference type="KEGG" id="mai:MICA_1678"/>
<reference evidence="2 3" key="1">
    <citation type="journal article" date="2011" name="BMC Genomics">
        <title>Genomic insights into an obligate epibiotic bacterial predator: Micavibrio aeruginosavorus ARL-13.</title>
        <authorList>
            <person name="Wang Z."/>
            <person name="Kadouri D."/>
            <person name="Wu M."/>
        </authorList>
    </citation>
    <scope>NUCLEOTIDE SEQUENCE [LARGE SCALE GENOMIC DNA]</scope>
    <source>
        <strain evidence="2 3">ARL-13</strain>
    </source>
</reference>
<dbReference type="PANTHER" id="PTHR34387">
    <property type="entry name" value="SLR1258 PROTEIN"/>
    <property type="match status" value="1"/>
</dbReference>
<feature type="chain" id="PRO_5003432189" description="SIMPL domain-containing protein" evidence="1">
    <location>
        <begin position="22"/>
        <end position="240"/>
    </location>
</feature>
<gene>
    <name evidence="2" type="ordered locus">MICA_1678</name>
</gene>
<dbReference type="eggNOG" id="COG2859">
    <property type="taxonomic scope" value="Bacteria"/>
</dbReference>
<evidence type="ECO:0000313" key="3">
    <source>
        <dbReference type="Proteomes" id="UP000009286"/>
    </source>
</evidence>
<evidence type="ECO:0000313" key="2">
    <source>
        <dbReference type="EMBL" id="AEP09991.1"/>
    </source>
</evidence>
<keyword evidence="1" id="KW-0732">Signal</keyword>
<dbReference type="Proteomes" id="UP000009286">
    <property type="component" value="Chromosome"/>
</dbReference>
<dbReference type="Pfam" id="PF04402">
    <property type="entry name" value="SIMPL"/>
    <property type="match status" value="1"/>
</dbReference>
<keyword evidence="3" id="KW-1185">Reference proteome</keyword>
<dbReference type="InterPro" id="IPR052022">
    <property type="entry name" value="26kDa_periplasmic_antigen"/>
</dbReference>
<dbReference type="InterPro" id="IPR007497">
    <property type="entry name" value="SIMPL/DUF541"/>
</dbReference>
<name>G2KQR3_MICAA</name>
<dbReference type="EMBL" id="CP002382">
    <property type="protein sequence ID" value="AEP09991.1"/>
    <property type="molecule type" value="Genomic_DNA"/>
</dbReference>
<dbReference type="InterPro" id="IPR016907">
    <property type="entry name" value="UCP029033"/>
</dbReference>
<proteinExistence type="predicted"/>
<dbReference type="HOGENOM" id="CLU_077423_1_0_5"/>